<dbReference type="PANTHER" id="PTHR42470:SF2">
    <property type="match status" value="1"/>
</dbReference>
<dbReference type="STRING" id="1447872.A0A1J9PLQ3"/>
<name>A0A1J9PLQ3_9EURO</name>
<proteinExistence type="predicted"/>
<dbReference type="VEuPathDB" id="FungiDB:AJ78_02546"/>
<dbReference type="OrthoDB" id="5400850at2759"/>
<dbReference type="EMBL" id="LGRN01000070">
    <property type="protein sequence ID" value="OJD17361.1"/>
    <property type="molecule type" value="Genomic_DNA"/>
</dbReference>
<organism evidence="2 3">
    <name type="scientific">Emergomyces pasteurianus Ep9510</name>
    <dbReference type="NCBI Taxonomy" id="1447872"/>
    <lineage>
        <taxon>Eukaryota</taxon>
        <taxon>Fungi</taxon>
        <taxon>Dikarya</taxon>
        <taxon>Ascomycota</taxon>
        <taxon>Pezizomycotina</taxon>
        <taxon>Eurotiomycetes</taxon>
        <taxon>Eurotiomycetidae</taxon>
        <taxon>Onygenales</taxon>
        <taxon>Ajellomycetaceae</taxon>
        <taxon>Emergomyces</taxon>
    </lineage>
</organism>
<keyword evidence="3" id="KW-1185">Reference proteome</keyword>
<sequence>MKRIRGEDETKVIRDIAQLIVPSAEILADTGAKRLEILRETTNAYWVNTIPFIRPPGSRPAPRPQPDFGLGFKRDAFSREQLQSYNLISVTPLLIPQRSQSICYVTWFDYALSPCRPGERTAREINGFSISHSDADVRIYGHYAVVKGRDIKFYRHSVAEFSISPTAEGDQRWKAYTFVRNVYDLWIPEHFNQICSAIEMLPADLNCETFNQSEIQFPDQELASLRSGLSQQFDNHSLADEGLIPRSEETTQQIMPDTTIQSQPSSLKKKKK</sequence>
<comment type="caution">
    <text evidence="2">The sequence shown here is derived from an EMBL/GenBank/DDBJ whole genome shotgun (WGS) entry which is preliminary data.</text>
</comment>
<gene>
    <name evidence="2" type="ORF">AJ78_02546</name>
</gene>
<accession>A0A1J9PLQ3</accession>
<feature type="domain" description="DUF7924" evidence="1">
    <location>
        <begin position="121"/>
        <end position="198"/>
    </location>
</feature>
<dbReference type="Proteomes" id="UP000182235">
    <property type="component" value="Unassembled WGS sequence"/>
</dbReference>
<feature type="domain" description="DUF7924" evidence="1">
    <location>
        <begin position="2"/>
        <end position="85"/>
    </location>
</feature>
<dbReference type="PANTHER" id="PTHR42470">
    <property type="entry name" value="VAST DOMAIN-CONTAINING PROTEIN"/>
    <property type="match status" value="1"/>
</dbReference>
<evidence type="ECO:0000259" key="1">
    <source>
        <dbReference type="Pfam" id="PF25545"/>
    </source>
</evidence>
<dbReference type="InterPro" id="IPR057684">
    <property type="entry name" value="DUF7924"/>
</dbReference>
<dbReference type="Pfam" id="PF25545">
    <property type="entry name" value="DUF7924"/>
    <property type="match status" value="2"/>
</dbReference>
<protein>
    <recommendedName>
        <fullName evidence="1">DUF7924 domain-containing protein</fullName>
    </recommendedName>
</protein>
<evidence type="ECO:0000313" key="3">
    <source>
        <dbReference type="Proteomes" id="UP000182235"/>
    </source>
</evidence>
<evidence type="ECO:0000313" key="2">
    <source>
        <dbReference type="EMBL" id="OJD17361.1"/>
    </source>
</evidence>
<reference evidence="2 3" key="1">
    <citation type="submission" date="2015-07" db="EMBL/GenBank/DDBJ databases">
        <title>Emmonsia species relationships and genome sequence.</title>
        <authorList>
            <consortium name="The Broad Institute Genomics Platform"/>
            <person name="Cuomo C.A."/>
            <person name="Munoz J.F."/>
            <person name="Imamovic A."/>
            <person name="Priest M.E."/>
            <person name="Young S."/>
            <person name="Clay O.K."/>
            <person name="McEwen J.G."/>
        </authorList>
    </citation>
    <scope>NUCLEOTIDE SEQUENCE [LARGE SCALE GENOMIC DNA]</scope>
    <source>
        <strain evidence="2 3">UAMH 9510</strain>
    </source>
</reference>
<dbReference type="AlphaFoldDB" id="A0A1J9PLQ3"/>